<dbReference type="Gene3D" id="3.60.15.10">
    <property type="entry name" value="Ribonuclease Z/Hydroxyacylglutathione hydrolase-like"/>
    <property type="match status" value="1"/>
</dbReference>
<accession>A0A0R2CB66</accession>
<dbReference type="Proteomes" id="UP000051576">
    <property type="component" value="Unassembled WGS sequence"/>
</dbReference>
<protein>
    <submittedName>
        <fullName evidence="1">Uncharacterized protein</fullName>
    </submittedName>
</protein>
<dbReference type="Gene3D" id="3.40.50.10710">
    <property type="entry name" value="Metallo-hydrolase/oxidoreductase"/>
    <property type="match status" value="1"/>
</dbReference>
<gene>
    <name evidence="1" type="ORF">FD21_GL000263</name>
</gene>
<dbReference type="eggNOG" id="ENOG5030KZT">
    <property type="taxonomic scope" value="Bacteria"/>
</dbReference>
<dbReference type="AlphaFoldDB" id="A0A0R2CB66"/>
<evidence type="ECO:0000313" key="2">
    <source>
        <dbReference type="Proteomes" id="UP000051576"/>
    </source>
</evidence>
<evidence type="ECO:0000313" key="1">
    <source>
        <dbReference type="EMBL" id="KRM89103.1"/>
    </source>
</evidence>
<proteinExistence type="predicted"/>
<keyword evidence="2" id="KW-1185">Reference proteome</keyword>
<dbReference type="STRING" id="1133569.FD21_GL000263"/>
<comment type="caution">
    <text evidence="1">The sequence shown here is derived from an EMBL/GenBank/DDBJ whole genome shotgun (WGS) entry which is preliminary data.</text>
</comment>
<reference evidence="1 2" key="1">
    <citation type="journal article" date="2015" name="Genome Announc.">
        <title>Expanding the biotechnology potential of lactobacilli through comparative genomics of 213 strains and associated genera.</title>
        <authorList>
            <person name="Sun Z."/>
            <person name="Harris H.M."/>
            <person name="McCann A."/>
            <person name="Guo C."/>
            <person name="Argimon S."/>
            <person name="Zhang W."/>
            <person name="Yang X."/>
            <person name="Jeffery I.B."/>
            <person name="Cooney J.C."/>
            <person name="Kagawa T.F."/>
            <person name="Liu W."/>
            <person name="Song Y."/>
            <person name="Salvetti E."/>
            <person name="Wrobel A."/>
            <person name="Rasinkangas P."/>
            <person name="Parkhill J."/>
            <person name="Rea M.C."/>
            <person name="O'Sullivan O."/>
            <person name="Ritari J."/>
            <person name="Douillard F.P."/>
            <person name="Paul Ross R."/>
            <person name="Yang R."/>
            <person name="Briner A.E."/>
            <person name="Felis G.E."/>
            <person name="de Vos W.M."/>
            <person name="Barrangou R."/>
            <person name="Klaenhammer T.R."/>
            <person name="Caufield P.W."/>
            <person name="Cui Y."/>
            <person name="Zhang H."/>
            <person name="O'Toole P.W."/>
        </authorList>
    </citation>
    <scope>NUCLEOTIDE SEQUENCE [LARGE SCALE GENOMIC DNA]</scope>
    <source>
        <strain evidence="1 2">DSM 20605</strain>
    </source>
</reference>
<sequence length="317" mass="36890">MIDLNKTFLTAGEFCLPLKAGWLQCDIRQQLLPETTDLIITELNPHNLQILQQPLPSQLQIWLSYDLLNLLQKMKRFELFTYNWKNFKLLPNGYPQFWGTTTITAYANDDSRFGSLALLLEQNQQRIGYCRHIAFAGSHKKRIKRWQKAFRHAQINYLLLDQTMTALPTVDHFTSEASLLHHWEKYLNHHPQAIFLALSPWNPERIGRYAALCQAHQRQLFLQPAFGKLLDWFAPRKYQWQPASSAKQQDSLPPAEVWQISDYHSATAKQVWLDPAIDPTLSVSNWQNNGLRMITPPLTSTIIAAWQNELQAEIEFI</sequence>
<dbReference type="InterPro" id="IPR036866">
    <property type="entry name" value="RibonucZ/Hydroxyglut_hydro"/>
</dbReference>
<dbReference type="PATRIC" id="fig|1133569.4.peg.281"/>
<dbReference type="InterPro" id="IPR042173">
    <property type="entry name" value="RNase_J_2"/>
</dbReference>
<dbReference type="EMBL" id="AYYX01000012">
    <property type="protein sequence ID" value="KRM89103.1"/>
    <property type="molecule type" value="Genomic_DNA"/>
</dbReference>
<organism evidence="1 2">
    <name type="scientific">Liquorilactobacillus vini DSM 20605</name>
    <dbReference type="NCBI Taxonomy" id="1133569"/>
    <lineage>
        <taxon>Bacteria</taxon>
        <taxon>Bacillati</taxon>
        <taxon>Bacillota</taxon>
        <taxon>Bacilli</taxon>
        <taxon>Lactobacillales</taxon>
        <taxon>Lactobacillaceae</taxon>
        <taxon>Liquorilactobacillus</taxon>
    </lineage>
</organism>
<name>A0A0R2CB66_9LACO</name>